<accession>A0A6G2D6Q7</accession>
<evidence type="ECO:0000313" key="2">
    <source>
        <dbReference type="Proteomes" id="UP000474228"/>
    </source>
</evidence>
<gene>
    <name evidence="1" type="ORF">GM539_14295</name>
</gene>
<dbReference type="Proteomes" id="UP000474228">
    <property type="component" value="Unassembled WGS sequence"/>
</dbReference>
<dbReference type="Gene3D" id="1.20.58.90">
    <property type="match status" value="1"/>
</dbReference>
<reference evidence="1 2" key="1">
    <citation type="submission" date="2019-11" db="EMBL/GenBank/DDBJ databases">
        <title>Growth characteristics of pneumococcus vary with the chemical composition of the capsule and with environmental conditions.</title>
        <authorList>
            <person name="Tothpal A."/>
            <person name="Desobry K."/>
            <person name="Joshi S."/>
            <person name="Wyllie A.L."/>
            <person name="Weinberger D.M."/>
        </authorList>
    </citation>
    <scope>NUCLEOTIDE SEQUENCE [LARGE SCALE GENOMIC DNA]</scope>
    <source>
        <strain evidence="2">pnumococcus22F</strain>
    </source>
</reference>
<proteinExistence type="predicted"/>
<dbReference type="AlphaFoldDB" id="A0A6G2D6Q7"/>
<feature type="non-terminal residue" evidence="1">
    <location>
        <position position="1"/>
    </location>
</feature>
<organism evidence="1 2">
    <name type="scientific">Streptococcus pneumoniae</name>
    <dbReference type="NCBI Taxonomy" id="1313"/>
    <lineage>
        <taxon>Bacteria</taxon>
        <taxon>Bacillati</taxon>
        <taxon>Bacillota</taxon>
        <taxon>Bacilli</taxon>
        <taxon>Lactobacillales</taxon>
        <taxon>Streptococcaceae</taxon>
        <taxon>Streptococcus</taxon>
    </lineage>
</organism>
<protein>
    <submittedName>
        <fullName evidence="1">Cell surface protein</fullName>
    </submittedName>
</protein>
<feature type="non-terminal residue" evidence="1">
    <location>
        <position position="84"/>
    </location>
</feature>
<comment type="caution">
    <text evidence="1">The sequence shown here is derived from an EMBL/GenBank/DDBJ whole genome shotgun (WGS) entry which is preliminary data.</text>
</comment>
<sequence>DKVSQEEKQLVVTTKDALDRAVAAYNALTAQQQTQQEKEKVDKAQAAYNAAVIAANNAFEWVADKDNENVVKLVSDAQGRFEIT</sequence>
<name>A0A6G2D6Q7_STREE</name>
<evidence type="ECO:0000313" key="1">
    <source>
        <dbReference type="EMBL" id="MTV64501.1"/>
    </source>
</evidence>
<dbReference type="EMBL" id="WNHJ01000876">
    <property type="protein sequence ID" value="MTV64501.1"/>
    <property type="molecule type" value="Genomic_DNA"/>
</dbReference>